<evidence type="ECO:0000313" key="2">
    <source>
        <dbReference type="Proteomes" id="UP000249134"/>
    </source>
</evidence>
<dbReference type="EMBL" id="LS483476">
    <property type="protein sequence ID" value="SQI52618.1"/>
    <property type="molecule type" value="Genomic_DNA"/>
</dbReference>
<name>A0A2X4VXL1_LEDLE</name>
<evidence type="ECO:0000313" key="1">
    <source>
        <dbReference type="EMBL" id="SQI52618.1"/>
    </source>
</evidence>
<reference evidence="1 2" key="1">
    <citation type="submission" date="2018-06" db="EMBL/GenBank/DDBJ databases">
        <authorList>
            <consortium name="Pathogen Informatics"/>
            <person name="Doyle S."/>
        </authorList>
    </citation>
    <scope>NUCLEOTIDE SEQUENCE [LARGE SCALE GENOMIC DNA]</scope>
    <source>
        <strain evidence="1 2">NCTC4824</strain>
    </source>
</reference>
<dbReference type="KEGG" id="blen:NCTC4824_00511"/>
<protein>
    <submittedName>
        <fullName evidence="1">Terpinolene synthase</fullName>
    </submittedName>
</protein>
<accession>A0A2X4VXL1</accession>
<dbReference type="STRING" id="1348624.GCA_001591545_02697"/>
<keyword evidence="2" id="KW-1185">Reference proteome</keyword>
<dbReference type="AlphaFoldDB" id="A0A2X4VXL1"/>
<sequence length="143" mass="17032">MISLSRILKLRDLEIFHVLNNGNILAYVIIEDTKNPFTEEDKKMEPLCYMDEKDINEILNVIRISLINDETFIKEDSITLREYFSVFVNNTNLTNFIIKEYIQEDLYDNDDNIESFNKILQNIGSSYIIEEFDEINWIYLSQD</sequence>
<proteinExistence type="predicted"/>
<organism evidence="1 2">
    <name type="scientific">Lederbergia lenta</name>
    <name type="common">Bacillus lentus</name>
    <dbReference type="NCBI Taxonomy" id="1467"/>
    <lineage>
        <taxon>Bacteria</taxon>
        <taxon>Bacillati</taxon>
        <taxon>Bacillota</taxon>
        <taxon>Bacilli</taxon>
        <taxon>Bacillales</taxon>
        <taxon>Bacillaceae</taxon>
        <taxon>Lederbergia</taxon>
    </lineage>
</organism>
<dbReference type="RefSeq" id="WP_066142862.1">
    <property type="nucleotide sequence ID" value="NZ_CBCSGM010000002.1"/>
</dbReference>
<dbReference type="Proteomes" id="UP000249134">
    <property type="component" value="Chromosome 1"/>
</dbReference>
<gene>
    <name evidence="1" type="ORF">NCTC4824_00511</name>
</gene>